<evidence type="ECO:0000313" key="4">
    <source>
        <dbReference type="Proteomes" id="UP000515151"/>
    </source>
</evidence>
<proteinExistence type="predicted"/>
<dbReference type="Proteomes" id="UP000515151">
    <property type="component" value="Chromosome 1"/>
</dbReference>
<reference evidence="4" key="3">
    <citation type="journal article" date="2020" name="Plant Biotechnol. J.">
        <title>The pomegranate (Punica granatum L.) draft genome dissects genetic divergence between soft- and hard-seeded cultivars.</title>
        <authorList>
            <person name="Luo X."/>
            <person name="Li H."/>
            <person name="Wu Z."/>
            <person name="Yao W."/>
            <person name="Zhao P."/>
            <person name="Cao D."/>
            <person name="Yu H."/>
            <person name="Li K."/>
            <person name="Poudel K."/>
            <person name="Zhao D."/>
            <person name="Zhang F."/>
            <person name="Xia X."/>
            <person name="Chen L."/>
            <person name="Wang Q."/>
            <person name="Jing D."/>
            <person name="Cao S."/>
        </authorList>
    </citation>
    <scope>NUCLEOTIDE SEQUENCE [LARGE SCALE GENOMIC DNA]</scope>
</reference>
<reference evidence="2" key="2">
    <citation type="submission" date="2017-06" db="EMBL/GenBank/DDBJ databases">
        <title>The pomegranate genome and the genomics of punicalagin biosynthesis.</title>
        <authorList>
            <person name="Xu C."/>
        </authorList>
    </citation>
    <scope>NUCLEOTIDE SEQUENCE [LARGE SCALE GENOMIC DNA]</scope>
    <source>
        <tissue evidence="2">Fresh leaf</tissue>
    </source>
</reference>
<gene>
    <name evidence="5" type="primary">LOC116189746</name>
    <name evidence="2" type="ORF">CDL15_Pgr007435</name>
</gene>
<evidence type="ECO:0000313" key="3">
    <source>
        <dbReference type="Proteomes" id="UP000197138"/>
    </source>
</evidence>
<dbReference type="AlphaFoldDB" id="A0A218X8W4"/>
<feature type="compositionally biased region" description="Basic residues" evidence="1">
    <location>
        <begin position="74"/>
        <end position="83"/>
    </location>
</feature>
<dbReference type="EMBL" id="MTKT01002214">
    <property type="protein sequence ID" value="OWM81397.1"/>
    <property type="molecule type" value="Genomic_DNA"/>
</dbReference>
<evidence type="ECO:0000313" key="2">
    <source>
        <dbReference type="EMBL" id="OWM81397.1"/>
    </source>
</evidence>
<name>A0A218X8W4_PUNGR</name>
<sequence length="97" mass="10547">MQVTKLTGERPQRLQARPPLGGDIAAAGRSGRGNPAAVVPPRNRSVVPAGAGVRPKGNYGQREILRRALTLPPRRRISFRRPNFRPTPSRLSTMSTA</sequence>
<dbReference type="GeneID" id="116189746"/>
<reference evidence="5" key="4">
    <citation type="submission" date="2025-04" db="UniProtKB">
        <authorList>
            <consortium name="RefSeq"/>
        </authorList>
    </citation>
    <scope>IDENTIFICATION</scope>
    <source>
        <tissue evidence="5">Leaf</tissue>
    </source>
</reference>
<dbReference type="RefSeq" id="XP_031375320.1">
    <property type="nucleotide sequence ID" value="XM_031519460.1"/>
</dbReference>
<reference evidence="3" key="1">
    <citation type="journal article" date="2017" name="Plant J.">
        <title>The pomegranate (Punica granatum L.) genome and the genomics of punicalagin biosynthesis.</title>
        <authorList>
            <person name="Qin G."/>
            <person name="Xu C."/>
            <person name="Ming R."/>
            <person name="Tang H."/>
            <person name="Guyot R."/>
            <person name="Kramer E.M."/>
            <person name="Hu Y."/>
            <person name="Yi X."/>
            <person name="Qi Y."/>
            <person name="Xu X."/>
            <person name="Gao Z."/>
            <person name="Pan H."/>
            <person name="Jian J."/>
            <person name="Tian Y."/>
            <person name="Yue Z."/>
            <person name="Xu Y."/>
        </authorList>
    </citation>
    <scope>NUCLEOTIDE SEQUENCE [LARGE SCALE GENOMIC DNA]</scope>
    <source>
        <strain evidence="3">cv. Dabenzi</strain>
    </source>
</reference>
<dbReference type="Proteomes" id="UP000197138">
    <property type="component" value="Unassembled WGS sequence"/>
</dbReference>
<feature type="region of interest" description="Disordered" evidence="1">
    <location>
        <begin position="74"/>
        <end position="97"/>
    </location>
</feature>
<keyword evidence="4" id="KW-1185">Reference proteome</keyword>
<protein>
    <submittedName>
        <fullName evidence="5">Uncharacterized protein LOC116189746</fullName>
    </submittedName>
</protein>
<evidence type="ECO:0000313" key="5">
    <source>
        <dbReference type="RefSeq" id="XP_031375320.1"/>
    </source>
</evidence>
<organism evidence="2 3">
    <name type="scientific">Punica granatum</name>
    <name type="common">Pomegranate</name>
    <dbReference type="NCBI Taxonomy" id="22663"/>
    <lineage>
        <taxon>Eukaryota</taxon>
        <taxon>Viridiplantae</taxon>
        <taxon>Streptophyta</taxon>
        <taxon>Embryophyta</taxon>
        <taxon>Tracheophyta</taxon>
        <taxon>Spermatophyta</taxon>
        <taxon>Magnoliopsida</taxon>
        <taxon>eudicotyledons</taxon>
        <taxon>Gunneridae</taxon>
        <taxon>Pentapetalae</taxon>
        <taxon>rosids</taxon>
        <taxon>malvids</taxon>
        <taxon>Myrtales</taxon>
        <taxon>Lythraceae</taxon>
        <taxon>Punica</taxon>
    </lineage>
</organism>
<feature type="region of interest" description="Disordered" evidence="1">
    <location>
        <begin position="1"/>
        <end position="57"/>
    </location>
</feature>
<evidence type="ECO:0000256" key="1">
    <source>
        <dbReference type="SAM" id="MobiDB-lite"/>
    </source>
</evidence>
<accession>A0A218X8W4</accession>